<dbReference type="EMBL" id="JARYGX010000009">
    <property type="protein sequence ID" value="MDH7452267.1"/>
    <property type="molecule type" value="Genomic_DNA"/>
</dbReference>
<proteinExistence type="predicted"/>
<evidence type="ECO:0000313" key="4">
    <source>
        <dbReference type="Proteomes" id="UP001160550"/>
    </source>
</evidence>
<comment type="caution">
    <text evidence="3">The sequence shown here is derived from an EMBL/GenBank/DDBJ whole genome shotgun (WGS) entry which is preliminary data.</text>
</comment>
<dbReference type="InterPro" id="IPR050776">
    <property type="entry name" value="Ank_Repeat/CDKN_Inhibitor"/>
</dbReference>
<reference evidence="3" key="1">
    <citation type="journal article" date="2007" name="Int. J. Syst. Evol. Microbiol.">
        <title>Luteimonas composti sp. nov., a moderately thermophilic bacterium isolated from food waste.</title>
        <authorList>
            <person name="Young C.C."/>
            <person name="Kampfer P."/>
            <person name="Chen W.M."/>
            <person name="Yen W.S."/>
            <person name="Arun A.B."/>
            <person name="Lai W.A."/>
            <person name="Shen F.T."/>
            <person name="Rekha P.D."/>
            <person name="Lin K.Y."/>
            <person name="Chou J.H."/>
        </authorList>
    </citation>
    <scope>NUCLEOTIDE SEQUENCE</scope>
    <source>
        <strain evidence="3">CC-YY355</strain>
    </source>
</reference>
<gene>
    <name evidence="3" type="ORF">QF205_04105</name>
</gene>
<reference evidence="3" key="2">
    <citation type="submission" date="2023-04" db="EMBL/GenBank/DDBJ databases">
        <authorList>
            <person name="Sun J.-Q."/>
        </authorList>
    </citation>
    <scope>NUCLEOTIDE SEQUENCE</scope>
    <source>
        <strain evidence="3">CC-YY355</strain>
    </source>
</reference>
<dbReference type="InterPro" id="IPR002110">
    <property type="entry name" value="Ankyrin_rpt"/>
</dbReference>
<evidence type="ECO:0000256" key="2">
    <source>
        <dbReference type="ARBA" id="ARBA00023043"/>
    </source>
</evidence>
<dbReference type="SMART" id="SM00248">
    <property type="entry name" value="ANK"/>
    <property type="match status" value="4"/>
</dbReference>
<accession>A0ABT6MNU4</accession>
<dbReference type="Gene3D" id="1.25.40.20">
    <property type="entry name" value="Ankyrin repeat-containing domain"/>
    <property type="match status" value="1"/>
</dbReference>
<evidence type="ECO:0000313" key="3">
    <source>
        <dbReference type="EMBL" id="MDH7452267.1"/>
    </source>
</evidence>
<dbReference type="PANTHER" id="PTHR24201">
    <property type="entry name" value="ANK_REP_REGION DOMAIN-CONTAINING PROTEIN"/>
    <property type="match status" value="1"/>
</dbReference>
<keyword evidence="4" id="KW-1185">Reference proteome</keyword>
<dbReference type="SUPFAM" id="SSF48403">
    <property type="entry name" value="Ankyrin repeat"/>
    <property type="match status" value="1"/>
</dbReference>
<dbReference type="InterPro" id="IPR036770">
    <property type="entry name" value="Ankyrin_rpt-contain_sf"/>
</dbReference>
<dbReference type="Pfam" id="PF12796">
    <property type="entry name" value="Ank_2"/>
    <property type="match status" value="1"/>
</dbReference>
<protein>
    <submittedName>
        <fullName evidence="3">Ankyrin repeat domain-containing protein</fullName>
    </submittedName>
</protein>
<organism evidence="3 4">
    <name type="scientific">Luteimonas composti</name>
    <dbReference type="NCBI Taxonomy" id="398257"/>
    <lineage>
        <taxon>Bacteria</taxon>
        <taxon>Pseudomonadati</taxon>
        <taxon>Pseudomonadota</taxon>
        <taxon>Gammaproteobacteria</taxon>
        <taxon>Lysobacterales</taxon>
        <taxon>Lysobacteraceae</taxon>
        <taxon>Luteimonas</taxon>
    </lineage>
</organism>
<dbReference type="PROSITE" id="PS51257">
    <property type="entry name" value="PROKAR_LIPOPROTEIN"/>
    <property type="match status" value="1"/>
</dbReference>
<keyword evidence="2" id="KW-0040">ANK repeat</keyword>
<dbReference type="PANTHER" id="PTHR24201:SF16">
    <property type="entry name" value="ANKYRIN-1-LIKE-RELATED"/>
    <property type="match status" value="1"/>
</dbReference>
<dbReference type="RefSeq" id="WP_280941467.1">
    <property type="nucleotide sequence ID" value="NZ_JARYGX010000009.1"/>
</dbReference>
<name>A0ABT6MNU4_9GAMM</name>
<keyword evidence="1" id="KW-0677">Repeat</keyword>
<dbReference type="Proteomes" id="UP001160550">
    <property type="component" value="Unassembled WGS sequence"/>
</dbReference>
<sequence>MPIRVGRGSAGGAPLVIRLVPCWLALACLLLAGCHPDLFAAARQSRQQAALVEMFPDPQAQALAIAAEHGDAREVGRLMREEGVDPDRIFSSPKGRIPLLAWPIITGNPDGLRAMLEAGADPNAKTRYPSDRGERYYPNAMVWAAQQPDPAYLRILLDHGGDPDTRNANDEALLFHAYIHGNQWRNVQLLVERGADVNADIFAGSTILDTYASMGGFEMTYWLLEHGADPALIYRYGQPETRPDSHAIEAIFWHPGSPERPEWQRHCQQRLLADGHVRPPMPEHYRLMRERLGMPFRERDIPLL</sequence>
<evidence type="ECO:0000256" key="1">
    <source>
        <dbReference type="ARBA" id="ARBA00022737"/>
    </source>
</evidence>